<reference evidence="3" key="1">
    <citation type="journal article" date="2020" name="Phytopathology">
        <title>Genome Sequence Resources of Colletotrichum truncatum, C. plurivorum, C. musicola, and C. sojae: Four Species Pathogenic to Soybean (Glycine max).</title>
        <authorList>
            <person name="Rogerio F."/>
            <person name="Boufleur T.R."/>
            <person name="Ciampi-Guillardi M."/>
            <person name="Sukno S.A."/>
            <person name="Thon M.R."/>
            <person name="Massola Junior N.S."/>
            <person name="Baroncelli R."/>
        </authorList>
    </citation>
    <scope>NUCLEOTIDE SEQUENCE</scope>
    <source>
        <strain evidence="3">LFN0074</strain>
    </source>
</reference>
<dbReference type="GO" id="GO:0003824">
    <property type="term" value="F:catalytic activity"/>
    <property type="evidence" value="ECO:0007669"/>
    <property type="project" value="UniProtKB-ARBA"/>
</dbReference>
<keyword evidence="1" id="KW-0732">Signal</keyword>
<proteinExistence type="predicted"/>
<dbReference type="GO" id="GO:0005975">
    <property type="term" value="P:carbohydrate metabolic process"/>
    <property type="evidence" value="ECO:0007669"/>
    <property type="project" value="InterPro"/>
</dbReference>
<dbReference type="EMBL" id="WIGM01000002">
    <property type="protein sequence ID" value="KAF6845366.1"/>
    <property type="molecule type" value="Genomic_DNA"/>
</dbReference>
<comment type="caution">
    <text evidence="3">The sequence shown here is derived from an EMBL/GenBank/DDBJ whole genome shotgun (WGS) entry which is preliminary data.</text>
</comment>
<evidence type="ECO:0000313" key="4">
    <source>
        <dbReference type="Proteomes" id="UP000639643"/>
    </source>
</evidence>
<dbReference type="SUPFAM" id="SSF48208">
    <property type="entry name" value="Six-hairpin glycosidases"/>
    <property type="match status" value="1"/>
</dbReference>
<sequence length="826" mass="90814">MKLTTPLTEAAAVVLISPLAVLAAARPPFIDPESLPTEALFKGPWDRFNKAPVDKARITPSRIWDVEGNITTSLRTVKVGTAAVGAFDHGITIGPGGVLTLEFEENIAGRVAGSVCFDVSSVGNDPEINLAYSESSFFAGPLPDTTTEKLERDLPLNFEFGDKTGTVCVGKEFIRGAFKYLTLQMPEYPVFPGHAVIQEARPDDQEVLGGDEEPVNPSDRDGYHKPWVTLKNLWVNCTAFPSQSNGRAYTGFFHSSSNVLNRIWYAGAWTLQLSTLDPREGSAIIDYNRNVDHNESPTGSWYSNFTIANGTTVTTDGAKRDRIVWPGDMYIAVPGIAVSTYDMLAVRNALDVLYEHQYSDGSLPYAGPPLGYRGEFSDTYHLHTLLGTYNYVKFSGDLDWLAKRWPAYLKALNISIDKVDHTGLMHVTSGADWLRPGMTGHNLEASAILSTVLGKSIKLAEWLGDNRPAARPHGVWAGLRTVMNAGLQQLYCEDTGLYSDNIGRRSCRGPEHTDPQDGNSWALISGATHYSRGQVVSQSLRSRWTKYGAPAVEFPNVISPFVSSFELLAHSAADNHDAAAELMLLEWAYLLDGPGFTNSTLAEGFRTDGDVQYPAYWSAARNSHCHGWSSGPTSVLTSEILGIQLTAPAGSEWTVRPHLTKWLGFARGGFATTQGAFEVKLTRVVTSTSSPANKQERRRGQIIEITTPEHTKGTFQWDPSSAKFDIEGGRTTAWVAWEDDGQTRGSNGVVEQLDVALGRVEAPSEEEWYRQSFIYRDDTRLVYDDSFREPEMVEREAGVVDWSALEANYAPPLTEMFQPAGRSAQV</sequence>
<evidence type="ECO:0000259" key="2">
    <source>
        <dbReference type="Pfam" id="PF17389"/>
    </source>
</evidence>
<dbReference type="Gene3D" id="1.50.10.10">
    <property type="match status" value="1"/>
</dbReference>
<dbReference type="PANTHER" id="PTHR34987:SF6">
    <property type="entry name" value="ALPHA-L-RHAMNOSIDASE SIX-HAIRPIN GLYCOSIDASE DOMAIN-CONTAINING PROTEIN"/>
    <property type="match status" value="1"/>
</dbReference>
<name>A0A8H6U9W7_9PEZI</name>
<dbReference type="PANTHER" id="PTHR34987">
    <property type="entry name" value="C, PUTATIVE (AFU_ORTHOLOGUE AFUA_3G02880)-RELATED"/>
    <property type="match status" value="1"/>
</dbReference>
<feature type="signal peptide" evidence="1">
    <location>
        <begin position="1"/>
        <end position="25"/>
    </location>
</feature>
<keyword evidence="4" id="KW-1185">Reference proteome</keyword>
<dbReference type="Proteomes" id="UP000639643">
    <property type="component" value="Unassembled WGS sequence"/>
</dbReference>
<dbReference type="Pfam" id="PF17389">
    <property type="entry name" value="Bac_rhamnosid6H"/>
    <property type="match status" value="1"/>
</dbReference>
<protein>
    <submittedName>
        <fullName evidence="3">Alpha-l-rhamnosidase a</fullName>
    </submittedName>
</protein>
<dbReference type="AlphaFoldDB" id="A0A8H6U9W7"/>
<organism evidence="3 4">
    <name type="scientific">Colletotrichum musicola</name>
    <dbReference type="NCBI Taxonomy" id="2175873"/>
    <lineage>
        <taxon>Eukaryota</taxon>
        <taxon>Fungi</taxon>
        <taxon>Dikarya</taxon>
        <taxon>Ascomycota</taxon>
        <taxon>Pezizomycotina</taxon>
        <taxon>Sordariomycetes</taxon>
        <taxon>Hypocreomycetidae</taxon>
        <taxon>Glomerellales</taxon>
        <taxon>Glomerellaceae</taxon>
        <taxon>Colletotrichum</taxon>
        <taxon>Colletotrichum orchidearum species complex</taxon>
    </lineage>
</organism>
<dbReference type="OrthoDB" id="10036721at2759"/>
<feature type="domain" description="Alpha-L-rhamnosidase six-hairpin glycosidase" evidence="2">
    <location>
        <begin position="309"/>
        <end position="501"/>
    </location>
</feature>
<accession>A0A8H6U9W7</accession>
<evidence type="ECO:0000256" key="1">
    <source>
        <dbReference type="SAM" id="SignalP"/>
    </source>
</evidence>
<gene>
    <name evidence="3" type="ORF">CMUS01_00137</name>
</gene>
<dbReference type="Gene3D" id="2.60.420.10">
    <property type="entry name" value="Maltose phosphorylase, domain 3"/>
    <property type="match status" value="1"/>
</dbReference>
<feature type="chain" id="PRO_5034626542" evidence="1">
    <location>
        <begin position="26"/>
        <end position="826"/>
    </location>
</feature>
<dbReference type="InterPro" id="IPR035396">
    <property type="entry name" value="Bac_rhamnosid6H"/>
</dbReference>
<dbReference type="InterPro" id="IPR012341">
    <property type="entry name" value="6hp_glycosidase-like_sf"/>
</dbReference>
<evidence type="ECO:0000313" key="3">
    <source>
        <dbReference type="EMBL" id="KAF6845366.1"/>
    </source>
</evidence>
<dbReference type="InterPro" id="IPR008928">
    <property type="entry name" value="6-hairpin_glycosidase_sf"/>
</dbReference>